<comment type="caution">
    <text evidence="13">The sequence shown here is derived from an EMBL/GenBank/DDBJ whole genome shotgun (WGS) entry which is preliminary data.</text>
</comment>
<keyword evidence="7 11" id="KW-0288">FMN</keyword>
<evidence type="ECO:0000256" key="1">
    <source>
        <dbReference type="ARBA" id="ARBA00004370"/>
    </source>
</evidence>
<keyword evidence="14" id="KW-1185">Reference proteome</keyword>
<dbReference type="NCBIfam" id="TIGR01036">
    <property type="entry name" value="pyrD_sub2"/>
    <property type="match status" value="1"/>
</dbReference>
<evidence type="ECO:0000256" key="3">
    <source>
        <dbReference type="ARBA" id="ARBA00005359"/>
    </source>
</evidence>
<evidence type="ECO:0000256" key="7">
    <source>
        <dbReference type="ARBA" id="ARBA00022643"/>
    </source>
</evidence>
<dbReference type="GO" id="GO:0106430">
    <property type="term" value="F:dihydroorotate dehydrogenase (quinone) activity"/>
    <property type="evidence" value="ECO:0007669"/>
    <property type="project" value="UniProtKB-EC"/>
</dbReference>
<proteinExistence type="inferred from homology"/>
<dbReference type="GO" id="GO:0006207">
    <property type="term" value="P:'de novo' pyrimidine nucleobase biosynthetic process"/>
    <property type="evidence" value="ECO:0007669"/>
    <property type="project" value="InterPro"/>
</dbReference>
<gene>
    <name evidence="13" type="ORF">TrST_g2688</name>
</gene>
<dbReference type="NCBIfam" id="NF003652">
    <property type="entry name" value="PRK05286.2-5"/>
    <property type="match status" value="1"/>
</dbReference>
<dbReference type="PROSITE" id="PS00912">
    <property type="entry name" value="DHODEHASE_2"/>
    <property type="match status" value="1"/>
</dbReference>
<dbReference type="EMBL" id="BRXY01000430">
    <property type="protein sequence ID" value="GMH94332.1"/>
    <property type="molecule type" value="Genomic_DNA"/>
</dbReference>
<comment type="catalytic activity">
    <reaction evidence="10 11">
        <text>(S)-dihydroorotate + a quinone = orotate + a quinol</text>
        <dbReference type="Rhea" id="RHEA:30187"/>
        <dbReference type="ChEBI" id="CHEBI:24646"/>
        <dbReference type="ChEBI" id="CHEBI:30839"/>
        <dbReference type="ChEBI" id="CHEBI:30864"/>
        <dbReference type="ChEBI" id="CHEBI:132124"/>
        <dbReference type="EC" id="1.3.5.2"/>
    </reaction>
</comment>
<dbReference type="GO" id="GO:0009220">
    <property type="term" value="P:pyrimidine ribonucleotide biosynthetic process"/>
    <property type="evidence" value="ECO:0007669"/>
    <property type="project" value="TreeGrafter"/>
</dbReference>
<sequence>MAAAYIRSRIFGGSRNTLVLTSAFLISTFNPDDYAGIRSTSFYRTLSDDYATPLLRKILDGEQAHAFAIKAVKYAGVRDGDTFGHDSTTSSFLSVILTGRKSRKLSLRNCVMLSAGFDKDAEAIVPLLAAGFGAVEIGSVTPEPQSGNPKPRVFRLLEDSGVINRYGFNSSGHSAVKSNLKSSLHSLSQIRSYHSLVSGSEGSIGVNLGKNTLSPSAVHDYTRGIRSLGPLSSYIVINVSCPNIKNLTKLQDDLKPLLDECCKVRDDVCERKMIFVKVGPDLNAEGIKKISEVIINSDVDGIIVSNTSSSLRSTLKSPHSNEKGGLSGTPIKNISTKSVQKFSEYLTPKGIPIIGVGGIFNSEDALEKIHAGASAVQVYTGLTYRGLGIVKEIKEGIVDECKRKGVDNFMELKGKE</sequence>
<comment type="subcellular location">
    <subcellularLocation>
        <location evidence="1">Membrane</location>
    </subcellularLocation>
    <subcellularLocation>
        <location evidence="11">Mitochondrion inner membrane</location>
        <topology evidence="11">Single-pass membrane protein</topology>
    </subcellularLocation>
</comment>
<dbReference type="InterPro" id="IPR005720">
    <property type="entry name" value="Dihydroorotate_DH_cat"/>
</dbReference>
<dbReference type="AlphaFoldDB" id="A0A9W7BPS3"/>
<dbReference type="CDD" id="cd04738">
    <property type="entry name" value="DHOD_2_like"/>
    <property type="match status" value="1"/>
</dbReference>
<keyword evidence="6 11" id="KW-0285">Flavoprotein</keyword>
<evidence type="ECO:0000256" key="2">
    <source>
        <dbReference type="ARBA" id="ARBA00005161"/>
    </source>
</evidence>
<name>A0A9W7BPS3_9STRA</name>
<organism evidence="13 14">
    <name type="scientific">Triparma strigata</name>
    <dbReference type="NCBI Taxonomy" id="1606541"/>
    <lineage>
        <taxon>Eukaryota</taxon>
        <taxon>Sar</taxon>
        <taxon>Stramenopiles</taxon>
        <taxon>Ochrophyta</taxon>
        <taxon>Bolidophyceae</taxon>
        <taxon>Parmales</taxon>
        <taxon>Triparmaceae</taxon>
        <taxon>Triparma</taxon>
    </lineage>
</organism>
<dbReference type="EC" id="1.3.5.2" evidence="4 11"/>
<evidence type="ECO:0000256" key="10">
    <source>
        <dbReference type="ARBA" id="ARBA00048639"/>
    </source>
</evidence>
<keyword evidence="11" id="KW-0999">Mitochondrion inner membrane</keyword>
<evidence type="ECO:0000256" key="5">
    <source>
        <dbReference type="ARBA" id="ARBA00017599"/>
    </source>
</evidence>
<dbReference type="InterPro" id="IPR050074">
    <property type="entry name" value="DHO_dehydrogenase"/>
</dbReference>
<keyword evidence="8 11" id="KW-0560">Oxidoreductase</keyword>
<evidence type="ECO:0000313" key="14">
    <source>
        <dbReference type="Proteomes" id="UP001165085"/>
    </source>
</evidence>
<evidence type="ECO:0000256" key="6">
    <source>
        <dbReference type="ARBA" id="ARBA00022630"/>
    </source>
</evidence>
<dbReference type="InterPro" id="IPR005719">
    <property type="entry name" value="Dihydroorotate_DH_2"/>
</dbReference>
<dbReference type="Gene3D" id="3.20.20.70">
    <property type="entry name" value="Aldolase class I"/>
    <property type="match status" value="1"/>
</dbReference>
<evidence type="ECO:0000256" key="8">
    <source>
        <dbReference type="ARBA" id="ARBA00023002"/>
    </source>
</evidence>
<comment type="cofactor">
    <cofactor evidence="11">
        <name>FMN</name>
        <dbReference type="ChEBI" id="CHEBI:58210"/>
    </cofactor>
    <text evidence="11">Binds 1 FMN per subunit.</text>
</comment>
<dbReference type="InterPro" id="IPR013785">
    <property type="entry name" value="Aldolase_TIM"/>
</dbReference>
<dbReference type="Proteomes" id="UP001165085">
    <property type="component" value="Unassembled WGS sequence"/>
</dbReference>
<evidence type="ECO:0000256" key="11">
    <source>
        <dbReference type="RuleBase" id="RU361255"/>
    </source>
</evidence>
<keyword evidence="9" id="KW-0472">Membrane</keyword>
<evidence type="ECO:0000259" key="12">
    <source>
        <dbReference type="Pfam" id="PF01180"/>
    </source>
</evidence>
<accession>A0A9W7BPS3</accession>
<dbReference type="PANTHER" id="PTHR48109:SF4">
    <property type="entry name" value="DIHYDROOROTATE DEHYDROGENASE (QUINONE), MITOCHONDRIAL"/>
    <property type="match status" value="1"/>
</dbReference>
<reference evidence="14" key="1">
    <citation type="journal article" date="2023" name="Commun. Biol.">
        <title>Genome analysis of Parmales, the sister group of diatoms, reveals the evolutionary specialization of diatoms from phago-mixotrophs to photoautotrophs.</title>
        <authorList>
            <person name="Ban H."/>
            <person name="Sato S."/>
            <person name="Yoshikawa S."/>
            <person name="Yamada K."/>
            <person name="Nakamura Y."/>
            <person name="Ichinomiya M."/>
            <person name="Sato N."/>
            <person name="Blanc-Mathieu R."/>
            <person name="Endo H."/>
            <person name="Kuwata A."/>
            <person name="Ogata H."/>
        </authorList>
    </citation>
    <scope>NUCLEOTIDE SEQUENCE [LARGE SCALE GENOMIC DNA]</scope>
    <source>
        <strain evidence="14">NIES 3701</strain>
    </source>
</reference>
<comment type="similarity">
    <text evidence="3 11">Belongs to the dihydroorotate dehydrogenase family. Type 2 subfamily.</text>
</comment>
<dbReference type="PANTHER" id="PTHR48109">
    <property type="entry name" value="DIHYDROOROTATE DEHYDROGENASE (QUINONE), MITOCHONDRIAL-RELATED"/>
    <property type="match status" value="1"/>
</dbReference>
<evidence type="ECO:0000313" key="13">
    <source>
        <dbReference type="EMBL" id="GMH94332.1"/>
    </source>
</evidence>
<feature type="domain" description="Dihydroorotate dehydrogenase catalytic" evidence="12">
    <location>
        <begin position="105"/>
        <end position="398"/>
    </location>
</feature>
<comment type="pathway">
    <text evidence="2 11">Pyrimidine metabolism; UMP biosynthesis via de novo pathway; orotate from (S)-dihydroorotate (quinone route): step 1/1.</text>
</comment>
<dbReference type="OrthoDB" id="14784at2759"/>
<evidence type="ECO:0000256" key="9">
    <source>
        <dbReference type="ARBA" id="ARBA00023136"/>
    </source>
</evidence>
<dbReference type="PROSITE" id="PS00911">
    <property type="entry name" value="DHODEHASE_1"/>
    <property type="match status" value="1"/>
</dbReference>
<dbReference type="SUPFAM" id="SSF51395">
    <property type="entry name" value="FMN-linked oxidoreductases"/>
    <property type="match status" value="1"/>
</dbReference>
<dbReference type="InterPro" id="IPR001295">
    <property type="entry name" value="Dihydroorotate_DH_CS"/>
</dbReference>
<dbReference type="GO" id="GO:0005743">
    <property type="term" value="C:mitochondrial inner membrane"/>
    <property type="evidence" value="ECO:0007669"/>
    <property type="project" value="UniProtKB-SubCell"/>
</dbReference>
<dbReference type="Pfam" id="PF01180">
    <property type="entry name" value="DHO_dh"/>
    <property type="match status" value="1"/>
</dbReference>
<evidence type="ECO:0000256" key="4">
    <source>
        <dbReference type="ARBA" id="ARBA00012791"/>
    </source>
</evidence>
<protein>
    <recommendedName>
        <fullName evidence="5 11">Dihydroorotate dehydrogenase (quinone), mitochondrial</fullName>
        <shortName evidence="11">DHOdehase</shortName>
        <ecNumber evidence="4 11">1.3.5.2</ecNumber>
    </recommendedName>
</protein>
<keyword evidence="11" id="KW-0496">Mitochondrion</keyword>